<reference evidence="1" key="1">
    <citation type="submission" date="2021-02" db="EMBL/GenBank/DDBJ databases">
        <title>Genomic Encyclopedia of Type Strains, Phase IV (KMG-V): Genome sequencing to study the core and pangenomes of soil and plant-associated prokaryotes.</title>
        <authorList>
            <person name="Whitman W."/>
        </authorList>
    </citation>
    <scope>NUCLEOTIDE SEQUENCE</scope>
    <source>
        <strain evidence="1">USDA 406</strain>
    </source>
</reference>
<name>A0A8I2C8E8_BRAEL</name>
<gene>
    <name evidence="1" type="ORF">JOH49_007165</name>
</gene>
<dbReference type="Proteomes" id="UP000673383">
    <property type="component" value="Unassembled WGS sequence"/>
</dbReference>
<comment type="caution">
    <text evidence="1">The sequence shown here is derived from an EMBL/GenBank/DDBJ whole genome shotgun (WGS) entry which is preliminary data.</text>
</comment>
<organism evidence="1 2">
    <name type="scientific">Bradyrhizobium elkanii</name>
    <dbReference type="NCBI Taxonomy" id="29448"/>
    <lineage>
        <taxon>Bacteria</taxon>
        <taxon>Pseudomonadati</taxon>
        <taxon>Pseudomonadota</taxon>
        <taxon>Alphaproteobacteria</taxon>
        <taxon>Hyphomicrobiales</taxon>
        <taxon>Nitrobacteraceae</taxon>
        <taxon>Bradyrhizobium</taxon>
    </lineage>
</organism>
<proteinExistence type="predicted"/>
<protein>
    <submittedName>
        <fullName evidence="1">Uncharacterized protein</fullName>
    </submittedName>
</protein>
<accession>A0A8I2C8E8</accession>
<dbReference type="AlphaFoldDB" id="A0A8I2C8E8"/>
<sequence length="59" mass="5947">MTTIPKALPPGVDHLAATEAVANATEATVKALAAQQTAPRPAGTRVGVTVELPVKTSRA</sequence>
<evidence type="ECO:0000313" key="2">
    <source>
        <dbReference type="Proteomes" id="UP000673383"/>
    </source>
</evidence>
<evidence type="ECO:0000313" key="1">
    <source>
        <dbReference type="EMBL" id="MBP1297412.1"/>
    </source>
</evidence>
<dbReference type="EMBL" id="JAFICZ010000001">
    <property type="protein sequence ID" value="MBP1297412.1"/>
    <property type="molecule type" value="Genomic_DNA"/>
</dbReference>